<protein>
    <recommendedName>
        <fullName evidence="5">Glycosyl transferase family 11</fullName>
    </recommendedName>
</protein>
<evidence type="ECO:0000313" key="4">
    <source>
        <dbReference type="Proteomes" id="UP000474567"/>
    </source>
</evidence>
<keyword evidence="2" id="KW-0808">Transferase</keyword>
<dbReference type="PANTHER" id="PTHR11927:SF9">
    <property type="entry name" value="L-FUCOSYLTRANSFERASE"/>
    <property type="match status" value="1"/>
</dbReference>
<gene>
    <name evidence="3" type="ORF">FLACOL7796_04464</name>
</gene>
<evidence type="ECO:0008006" key="5">
    <source>
        <dbReference type="Google" id="ProtNLM"/>
    </source>
</evidence>
<comment type="caution">
    <text evidence="3">The sequence shown here is derived from an EMBL/GenBank/DDBJ whole genome shotgun (WGS) entry which is preliminary data.</text>
</comment>
<evidence type="ECO:0000313" key="3">
    <source>
        <dbReference type="EMBL" id="CAA9202820.1"/>
    </source>
</evidence>
<dbReference type="InterPro" id="IPR002516">
    <property type="entry name" value="Glyco_trans_11"/>
</dbReference>
<dbReference type="RefSeq" id="WP_173968259.1">
    <property type="nucleotide sequence ID" value="NZ_CADCST010000148.1"/>
</dbReference>
<reference evidence="3 4" key="1">
    <citation type="submission" date="2020-02" db="EMBL/GenBank/DDBJ databases">
        <authorList>
            <person name="Criscuolo A."/>
        </authorList>
    </citation>
    <scope>NUCLEOTIDE SEQUENCE [LARGE SCALE GENOMIC DNA]</scope>
    <source>
        <strain evidence="3">CECT7796</strain>
    </source>
</reference>
<keyword evidence="4" id="KW-1185">Reference proteome</keyword>
<accession>A0ABN7ERQ5</accession>
<name>A0ABN7ERQ5_9FLAO</name>
<dbReference type="EMBL" id="CADCST010000148">
    <property type="protein sequence ID" value="CAA9202820.1"/>
    <property type="molecule type" value="Genomic_DNA"/>
</dbReference>
<keyword evidence="1" id="KW-0328">Glycosyltransferase</keyword>
<dbReference type="Pfam" id="PF01531">
    <property type="entry name" value="Glyco_transf_11"/>
    <property type="match status" value="1"/>
</dbReference>
<dbReference type="Proteomes" id="UP000474567">
    <property type="component" value="Unassembled WGS sequence"/>
</dbReference>
<dbReference type="CDD" id="cd11301">
    <property type="entry name" value="Fut1_Fut2_like"/>
    <property type="match status" value="1"/>
</dbReference>
<sequence>MITYSKLGKKGNLGNQLFQIASTIGLAVENRQDFLFPEWKYQSYFKNKLPLLEPDLLSFVAVEEKEYNYYKRELGKENYDISGWLQTEKYFDKELVKHYFEFSEVLIDRLMEKYQEAFTKPTILISIRRGDFVDHPDYLQLPIHYYLNSLARFFPDWQARNLIVLSDDIKYCKFHFSFLENAFFGDQLNEAEQLCLGSLCDDFVISNSTFSWWSAWLGQKSNSKIVRPYKNFDGLKSLELDDKDYYPESWINYNHSDDKPKLENLAFCIETKNNTEAIKNYISDYFDVNIVFGKNEIDVHEDIYFLKKDYFLPPFLLYVGWLKLKNSGSKIVINRVVKTFKVSKRFDYNEFLVQKDFGLFSRIFSFPKLATTGKHNFDIYLQRNKCKLLESENVFSDDIVLYSCVGEFFGIGGYHYSLKKYVMRKEIQLKKRIKKILSIK</sequence>
<evidence type="ECO:0000256" key="1">
    <source>
        <dbReference type="ARBA" id="ARBA00022676"/>
    </source>
</evidence>
<organism evidence="3 4">
    <name type="scientific">Flavobacterium collinsii</name>
    <dbReference type="NCBI Taxonomy" id="1114861"/>
    <lineage>
        <taxon>Bacteria</taxon>
        <taxon>Pseudomonadati</taxon>
        <taxon>Bacteroidota</taxon>
        <taxon>Flavobacteriia</taxon>
        <taxon>Flavobacteriales</taxon>
        <taxon>Flavobacteriaceae</taxon>
        <taxon>Flavobacterium</taxon>
    </lineage>
</organism>
<evidence type="ECO:0000256" key="2">
    <source>
        <dbReference type="ARBA" id="ARBA00022679"/>
    </source>
</evidence>
<dbReference type="PANTHER" id="PTHR11927">
    <property type="entry name" value="GALACTOSIDE 2-L-FUCOSYLTRANSFERASE"/>
    <property type="match status" value="1"/>
</dbReference>
<proteinExistence type="predicted"/>